<evidence type="ECO:0000256" key="7">
    <source>
        <dbReference type="ARBA" id="ARBA00023242"/>
    </source>
</evidence>
<gene>
    <name evidence="10" type="ORF">P154DRAFT_426723</name>
</gene>
<dbReference type="GO" id="GO:0005634">
    <property type="term" value="C:nucleus"/>
    <property type="evidence" value="ECO:0007669"/>
    <property type="project" value="UniProtKB-SubCell"/>
</dbReference>
<dbReference type="OrthoDB" id="422362at2759"/>
<evidence type="ECO:0000256" key="4">
    <source>
        <dbReference type="ARBA" id="ARBA00022603"/>
    </source>
</evidence>
<keyword evidence="4" id="KW-0489">Methyltransferase</keyword>
<dbReference type="InterPro" id="IPR050777">
    <property type="entry name" value="SET2_Histone-Lys_MeTrsfase"/>
</dbReference>
<dbReference type="Pfam" id="PF00856">
    <property type="entry name" value="SET"/>
    <property type="match status" value="1"/>
</dbReference>
<keyword evidence="6" id="KW-0949">S-adenosyl-L-methionine</keyword>
<evidence type="ECO:0000256" key="5">
    <source>
        <dbReference type="ARBA" id="ARBA00022679"/>
    </source>
</evidence>
<dbReference type="InterPro" id="IPR001214">
    <property type="entry name" value="SET_dom"/>
</dbReference>
<dbReference type="SMART" id="SM00317">
    <property type="entry name" value="SET"/>
    <property type="match status" value="1"/>
</dbReference>
<sequence length="181" mass="20735">MREAKRRKRDIVTKDYWDRFHCGCTHQCDNRCLNRSMACECDSDNCNQPDECHNRPFARMMAQNIGSRVELMATERCGTGLQATMPFRTGQFIIEYTGRIVEGRTITEQLNAGKGQYLLRLSNNKAIDGSMDGSIARYTNHSCEPNCEMVKWNVKSVEHIILVASRDIDPSEELTCDYGHM</sequence>
<dbReference type="InterPro" id="IPR046341">
    <property type="entry name" value="SET_dom_sf"/>
</dbReference>
<dbReference type="GO" id="GO:0032259">
    <property type="term" value="P:methylation"/>
    <property type="evidence" value="ECO:0007669"/>
    <property type="project" value="UniProtKB-KW"/>
</dbReference>
<dbReference type="Gene3D" id="2.170.270.10">
    <property type="entry name" value="SET domain"/>
    <property type="match status" value="1"/>
</dbReference>
<keyword evidence="3" id="KW-0158">Chromosome</keyword>
<accession>A0A6A5WTU3</accession>
<dbReference type="PROSITE" id="PS50280">
    <property type="entry name" value="SET"/>
    <property type="match status" value="1"/>
</dbReference>
<feature type="domain" description="SET" evidence="8">
    <location>
        <begin position="67"/>
        <end position="179"/>
    </location>
</feature>
<keyword evidence="11" id="KW-1185">Reference proteome</keyword>
<keyword evidence="7" id="KW-0539">Nucleus</keyword>
<dbReference type="PANTHER" id="PTHR22884">
    <property type="entry name" value="SET DOMAIN PROTEINS"/>
    <property type="match status" value="1"/>
</dbReference>
<dbReference type="PROSITE" id="PS51215">
    <property type="entry name" value="AWS"/>
    <property type="match status" value="1"/>
</dbReference>
<evidence type="ECO:0000256" key="6">
    <source>
        <dbReference type="ARBA" id="ARBA00022691"/>
    </source>
</evidence>
<dbReference type="Pfam" id="PF17907">
    <property type="entry name" value="AWS"/>
    <property type="match status" value="1"/>
</dbReference>
<evidence type="ECO:0000313" key="11">
    <source>
        <dbReference type="Proteomes" id="UP000799779"/>
    </source>
</evidence>
<feature type="domain" description="AWS" evidence="9">
    <location>
        <begin position="17"/>
        <end position="61"/>
    </location>
</feature>
<dbReference type="SUPFAM" id="SSF82199">
    <property type="entry name" value="SET domain"/>
    <property type="match status" value="1"/>
</dbReference>
<dbReference type="AlphaFoldDB" id="A0A6A5WTU3"/>
<reference evidence="10" key="1">
    <citation type="journal article" date="2020" name="Stud. Mycol.">
        <title>101 Dothideomycetes genomes: a test case for predicting lifestyles and emergence of pathogens.</title>
        <authorList>
            <person name="Haridas S."/>
            <person name="Albert R."/>
            <person name="Binder M."/>
            <person name="Bloem J."/>
            <person name="Labutti K."/>
            <person name="Salamov A."/>
            <person name="Andreopoulos B."/>
            <person name="Baker S."/>
            <person name="Barry K."/>
            <person name="Bills G."/>
            <person name="Bluhm B."/>
            <person name="Cannon C."/>
            <person name="Castanera R."/>
            <person name="Culley D."/>
            <person name="Daum C."/>
            <person name="Ezra D."/>
            <person name="Gonzalez J."/>
            <person name="Henrissat B."/>
            <person name="Kuo A."/>
            <person name="Liang C."/>
            <person name="Lipzen A."/>
            <person name="Lutzoni F."/>
            <person name="Magnuson J."/>
            <person name="Mondo S."/>
            <person name="Nolan M."/>
            <person name="Ohm R."/>
            <person name="Pangilinan J."/>
            <person name="Park H.-J."/>
            <person name="Ramirez L."/>
            <person name="Alfaro M."/>
            <person name="Sun H."/>
            <person name="Tritt A."/>
            <person name="Yoshinaga Y."/>
            <person name="Zwiers L.-H."/>
            <person name="Turgeon B."/>
            <person name="Goodwin S."/>
            <person name="Spatafora J."/>
            <person name="Crous P."/>
            <person name="Grigoriev I."/>
        </authorList>
    </citation>
    <scope>NUCLEOTIDE SEQUENCE</scope>
    <source>
        <strain evidence="10">CBS 123094</strain>
    </source>
</reference>
<dbReference type="GO" id="GO:0042054">
    <property type="term" value="F:histone methyltransferase activity"/>
    <property type="evidence" value="ECO:0007669"/>
    <property type="project" value="InterPro"/>
</dbReference>
<keyword evidence="5" id="KW-0808">Transferase</keyword>
<dbReference type="EMBL" id="ML977567">
    <property type="protein sequence ID" value="KAF2004354.1"/>
    <property type="molecule type" value="Genomic_DNA"/>
</dbReference>
<evidence type="ECO:0000313" key="10">
    <source>
        <dbReference type="EMBL" id="KAF2004354.1"/>
    </source>
</evidence>
<evidence type="ECO:0000259" key="9">
    <source>
        <dbReference type="PROSITE" id="PS51215"/>
    </source>
</evidence>
<evidence type="ECO:0000256" key="2">
    <source>
        <dbReference type="ARBA" id="ARBA00004286"/>
    </source>
</evidence>
<evidence type="ECO:0000259" key="8">
    <source>
        <dbReference type="PROSITE" id="PS50280"/>
    </source>
</evidence>
<dbReference type="Proteomes" id="UP000799779">
    <property type="component" value="Unassembled WGS sequence"/>
</dbReference>
<organism evidence="10 11">
    <name type="scientific">Amniculicola lignicola CBS 123094</name>
    <dbReference type="NCBI Taxonomy" id="1392246"/>
    <lineage>
        <taxon>Eukaryota</taxon>
        <taxon>Fungi</taxon>
        <taxon>Dikarya</taxon>
        <taxon>Ascomycota</taxon>
        <taxon>Pezizomycotina</taxon>
        <taxon>Dothideomycetes</taxon>
        <taxon>Pleosporomycetidae</taxon>
        <taxon>Pleosporales</taxon>
        <taxon>Amniculicolaceae</taxon>
        <taxon>Amniculicola</taxon>
    </lineage>
</organism>
<evidence type="ECO:0000256" key="3">
    <source>
        <dbReference type="ARBA" id="ARBA00022454"/>
    </source>
</evidence>
<evidence type="ECO:0000256" key="1">
    <source>
        <dbReference type="ARBA" id="ARBA00004123"/>
    </source>
</evidence>
<dbReference type="GO" id="GO:0005694">
    <property type="term" value="C:chromosome"/>
    <property type="evidence" value="ECO:0007669"/>
    <property type="project" value="UniProtKB-SubCell"/>
</dbReference>
<dbReference type="InterPro" id="IPR006560">
    <property type="entry name" value="AWS_dom"/>
</dbReference>
<protein>
    <submittedName>
        <fullName evidence="10">SET domain-containing protein</fullName>
    </submittedName>
</protein>
<proteinExistence type="predicted"/>
<name>A0A6A5WTU3_9PLEO</name>
<comment type="subcellular location">
    <subcellularLocation>
        <location evidence="2">Chromosome</location>
    </subcellularLocation>
    <subcellularLocation>
        <location evidence="1">Nucleus</location>
    </subcellularLocation>
</comment>